<evidence type="ECO:0008006" key="3">
    <source>
        <dbReference type="Google" id="ProtNLM"/>
    </source>
</evidence>
<protein>
    <recommendedName>
        <fullName evidence="3">GPP34 family phosphoprotein</fullName>
    </recommendedName>
</protein>
<dbReference type="Proteomes" id="UP000216802">
    <property type="component" value="Unassembled WGS sequence"/>
</dbReference>
<dbReference type="AlphaFoldDB" id="A0A269YK99"/>
<gene>
    <name evidence="1" type="ORF">B8W98_04205</name>
</gene>
<evidence type="ECO:0000313" key="2">
    <source>
        <dbReference type="Proteomes" id="UP000216802"/>
    </source>
</evidence>
<comment type="caution">
    <text evidence="1">The sequence shown here is derived from an EMBL/GenBank/DDBJ whole genome shotgun (WGS) entry which is preliminary data.</text>
</comment>
<dbReference type="EMBL" id="NCXI01000021">
    <property type="protein sequence ID" value="PAK85066.1"/>
    <property type="molecule type" value="Genomic_DNA"/>
</dbReference>
<organism evidence="1 2">
    <name type="scientific">Lentilactobacillus parakefiri</name>
    <dbReference type="NCBI Taxonomy" id="152332"/>
    <lineage>
        <taxon>Bacteria</taxon>
        <taxon>Bacillati</taxon>
        <taxon>Bacillota</taxon>
        <taxon>Bacilli</taxon>
        <taxon>Lactobacillales</taxon>
        <taxon>Lactobacillaceae</taxon>
        <taxon>Lentilactobacillus</taxon>
    </lineage>
</organism>
<sequence>MELTTAKKYLFLTERIGKKRMLRTRFTAQAYFVLAALFDLVDQGVLEIGDVISIKDDQKFAELPDYLNIFKSELTDEIQQGHDMPTQLAIITSWDIANQIYDGLGTGLLADGLVDKKLVKTNLDTHAIYLPTDAARRQVRDYLRHQIDGAKVNQDAISLMLILSELDALKWVFTDKDELANLAAAFQQKVDGYAFYAKEKALAKVAQDVITKKKFWYDSWLS</sequence>
<accession>A0A269YK99</accession>
<proteinExistence type="predicted"/>
<reference evidence="1 2" key="1">
    <citation type="submission" date="2017-04" db="EMBL/GenBank/DDBJ databases">
        <title>Kefir bacterial isolates.</title>
        <authorList>
            <person name="Kim Y."/>
            <person name="Blasche S."/>
            <person name="Patil K.R."/>
        </authorList>
    </citation>
    <scope>NUCLEOTIDE SEQUENCE [LARGE SCALE GENOMIC DNA]</scope>
    <source>
        <strain evidence="1 2">OG2</strain>
    </source>
</reference>
<name>A0A269YK99_9LACO</name>
<dbReference type="RefSeq" id="WP_095354471.1">
    <property type="nucleotide sequence ID" value="NZ_NCXI01000021.1"/>
</dbReference>
<evidence type="ECO:0000313" key="1">
    <source>
        <dbReference type="EMBL" id="PAK85066.1"/>
    </source>
</evidence>